<name>A0A098TJN9_9CYAN</name>
<gene>
    <name evidence="1" type="ORF">DO97_08320</name>
</gene>
<dbReference type="AlphaFoldDB" id="A0A098TJN9"/>
<dbReference type="STRING" id="1497020.DO97_08320"/>
<comment type="caution">
    <text evidence="1">The sequence shown here is derived from an EMBL/GenBank/DDBJ whole genome shotgun (WGS) entry which is preliminary data.</text>
</comment>
<keyword evidence="2" id="KW-1185">Reference proteome</keyword>
<reference evidence="1 2" key="1">
    <citation type="journal article" date="2014" name="Mol. Ecol.">
        <title>Evolution of Synechococcus.</title>
        <authorList>
            <person name="Dvorak P."/>
            <person name="Casamatta D."/>
            <person name="Hasler P."/>
            <person name="Poulickova A."/>
            <person name="Ondrej V."/>
            <person name="Sanges R."/>
        </authorList>
    </citation>
    <scope>NUCLEOTIDE SEQUENCE [LARGE SCALE GENOMIC DNA]</scope>
    <source>
        <strain evidence="1 2">CAUP A 1101</strain>
    </source>
</reference>
<dbReference type="Proteomes" id="UP000030170">
    <property type="component" value="Unassembled WGS sequence"/>
</dbReference>
<proteinExistence type="predicted"/>
<dbReference type="OrthoDB" id="489148at2"/>
<dbReference type="RefSeq" id="WP_036533624.1">
    <property type="nucleotide sequence ID" value="NZ_JJML01000025.1"/>
</dbReference>
<dbReference type="EMBL" id="JJML01000025">
    <property type="protein sequence ID" value="KGF72529.1"/>
    <property type="molecule type" value="Genomic_DNA"/>
</dbReference>
<dbReference type="InterPro" id="IPR036390">
    <property type="entry name" value="WH_DNA-bd_sf"/>
</dbReference>
<sequence>MDKIILEVLKQGDKTRGQLFDLTGKSYPMLVQALERLKDRELIETYFVPTEGLSILTYRLRAKN</sequence>
<dbReference type="SUPFAM" id="SSF46785">
    <property type="entry name" value="Winged helix' DNA-binding domain"/>
    <property type="match status" value="1"/>
</dbReference>
<evidence type="ECO:0008006" key="3">
    <source>
        <dbReference type="Google" id="ProtNLM"/>
    </source>
</evidence>
<evidence type="ECO:0000313" key="2">
    <source>
        <dbReference type="Proteomes" id="UP000030170"/>
    </source>
</evidence>
<organism evidence="1 2">
    <name type="scientific">Neosynechococcus sphagnicola sy1</name>
    <dbReference type="NCBI Taxonomy" id="1497020"/>
    <lineage>
        <taxon>Bacteria</taxon>
        <taxon>Bacillati</taxon>
        <taxon>Cyanobacteriota</taxon>
        <taxon>Cyanophyceae</taxon>
        <taxon>Neosynechococcales</taxon>
        <taxon>Neosynechococcaceae</taxon>
        <taxon>Neosynechococcus</taxon>
    </lineage>
</organism>
<protein>
    <recommendedName>
        <fullName evidence="3">Transcriptional regulator</fullName>
    </recommendedName>
</protein>
<accession>A0A098TJN9</accession>
<evidence type="ECO:0000313" key="1">
    <source>
        <dbReference type="EMBL" id="KGF72529.1"/>
    </source>
</evidence>